<keyword evidence="6" id="KW-0547">Nucleotide-binding</keyword>
<evidence type="ECO:0000256" key="10">
    <source>
        <dbReference type="ARBA" id="ARBA00023239"/>
    </source>
</evidence>
<dbReference type="SUPFAM" id="SSF68923">
    <property type="entry name" value="PEP carboxykinase N-terminal domain"/>
    <property type="match status" value="1"/>
</dbReference>
<comment type="subunit">
    <text evidence="3">Monomer.</text>
</comment>
<evidence type="ECO:0000256" key="9">
    <source>
        <dbReference type="ARBA" id="ARBA00023211"/>
    </source>
</evidence>
<dbReference type="RefSeq" id="XP_009050934.1">
    <property type="nucleotide sequence ID" value="XM_009052686.1"/>
</dbReference>
<keyword evidence="7" id="KW-0210">Decarboxylase</keyword>
<keyword evidence="14" id="KW-1185">Reference proteome</keyword>
<dbReference type="GO" id="GO:0046327">
    <property type="term" value="P:glycerol biosynthetic process from pyruvate"/>
    <property type="evidence" value="ECO:0007669"/>
    <property type="project" value="TreeGrafter"/>
</dbReference>
<dbReference type="Pfam" id="PF00821">
    <property type="entry name" value="PEPCK_GTP"/>
    <property type="match status" value="1"/>
</dbReference>
<evidence type="ECO:0000256" key="5">
    <source>
        <dbReference type="ARBA" id="ARBA00022723"/>
    </source>
</evidence>
<evidence type="ECO:0000256" key="2">
    <source>
        <dbReference type="ARBA" id="ARBA00005796"/>
    </source>
</evidence>
<dbReference type="GeneID" id="20244261"/>
<dbReference type="CTD" id="20244261"/>
<dbReference type="HAMAP" id="MF_00452">
    <property type="entry name" value="PEPCK_GTP"/>
    <property type="match status" value="1"/>
</dbReference>
<dbReference type="FunFam" id="3.90.228.20:FF:000005">
    <property type="entry name" value="Phosphoenolpyruvate carboxykinase [GTP], mitochondrial"/>
    <property type="match status" value="1"/>
</dbReference>
<dbReference type="Gene3D" id="3.40.449.10">
    <property type="entry name" value="Phosphoenolpyruvate Carboxykinase, domain 1"/>
    <property type="match status" value="1"/>
</dbReference>
<dbReference type="CDD" id="cd00819">
    <property type="entry name" value="PEPCK_GTP"/>
    <property type="match status" value="1"/>
</dbReference>
<accession>V4C8Z8</accession>
<dbReference type="GO" id="GO:0006107">
    <property type="term" value="P:oxaloacetate metabolic process"/>
    <property type="evidence" value="ECO:0007669"/>
    <property type="project" value="TreeGrafter"/>
</dbReference>
<dbReference type="InterPro" id="IPR018091">
    <property type="entry name" value="PEP_carboxykin_GTP_CS"/>
</dbReference>
<dbReference type="Proteomes" id="UP000030746">
    <property type="component" value="Unassembled WGS sequence"/>
</dbReference>
<dbReference type="STRING" id="225164.V4C8Z8"/>
<dbReference type="InterPro" id="IPR035078">
    <property type="entry name" value="PEP_carboxykinase_GTP_N"/>
</dbReference>
<evidence type="ECO:0000259" key="11">
    <source>
        <dbReference type="Pfam" id="PF00821"/>
    </source>
</evidence>
<feature type="domain" description="Phosphoenolpyruvate carboxykinase GTP-utilising N-terminal" evidence="12">
    <location>
        <begin position="10"/>
        <end position="237"/>
    </location>
</feature>
<comment type="cofactor">
    <cofactor evidence="1">
        <name>Mn(2+)</name>
        <dbReference type="ChEBI" id="CHEBI:29035"/>
    </cofactor>
</comment>
<dbReference type="GO" id="GO:0004613">
    <property type="term" value="F:phosphoenolpyruvate carboxykinase (GTP) activity"/>
    <property type="evidence" value="ECO:0007669"/>
    <property type="project" value="UniProtKB-EC"/>
</dbReference>
<dbReference type="InterPro" id="IPR013035">
    <property type="entry name" value="PEP_carboxykinase_C"/>
</dbReference>
<dbReference type="GO" id="GO:0071333">
    <property type="term" value="P:cellular response to glucose stimulus"/>
    <property type="evidence" value="ECO:0007669"/>
    <property type="project" value="TreeGrafter"/>
</dbReference>
<dbReference type="InterPro" id="IPR008209">
    <property type="entry name" value="PEP_carboxykinase_GTP"/>
</dbReference>
<dbReference type="OMA" id="GPTNNWV"/>
<reference evidence="13 14" key="1">
    <citation type="journal article" date="2013" name="Nature">
        <title>Insights into bilaterian evolution from three spiralian genomes.</title>
        <authorList>
            <person name="Simakov O."/>
            <person name="Marletaz F."/>
            <person name="Cho S.J."/>
            <person name="Edsinger-Gonzales E."/>
            <person name="Havlak P."/>
            <person name="Hellsten U."/>
            <person name="Kuo D.H."/>
            <person name="Larsson T."/>
            <person name="Lv J."/>
            <person name="Arendt D."/>
            <person name="Savage R."/>
            <person name="Osoegawa K."/>
            <person name="de Jong P."/>
            <person name="Grimwood J."/>
            <person name="Chapman J.A."/>
            <person name="Shapiro H."/>
            <person name="Aerts A."/>
            <person name="Otillar R.P."/>
            <person name="Terry A.Y."/>
            <person name="Boore J.L."/>
            <person name="Grigoriev I.V."/>
            <person name="Lindberg D.R."/>
            <person name="Seaver E.C."/>
            <person name="Weisblat D.A."/>
            <person name="Putnam N.H."/>
            <person name="Rokhsar D.S."/>
        </authorList>
    </citation>
    <scope>NUCLEOTIDE SEQUENCE [LARGE SCALE GENOMIC DNA]</scope>
</reference>
<feature type="domain" description="Phosphoenolpyruvate carboxykinase C-terminal P-loop" evidence="11">
    <location>
        <begin position="242"/>
        <end position="603"/>
    </location>
</feature>
<dbReference type="NCBIfam" id="NF003253">
    <property type="entry name" value="PRK04210.1"/>
    <property type="match status" value="1"/>
</dbReference>
<dbReference type="GO" id="GO:0019543">
    <property type="term" value="P:propionate catabolic process"/>
    <property type="evidence" value="ECO:0007669"/>
    <property type="project" value="TreeGrafter"/>
</dbReference>
<dbReference type="PROSITE" id="PS00505">
    <property type="entry name" value="PEPCK_GTP"/>
    <property type="match status" value="1"/>
</dbReference>
<dbReference type="PANTHER" id="PTHR11561:SF0">
    <property type="entry name" value="PHOSPHOENOLPYRUVATE CARBOXYKINASE [GTP]-RELATED"/>
    <property type="match status" value="1"/>
</dbReference>
<keyword evidence="9" id="KW-0464">Manganese</keyword>
<dbReference type="Pfam" id="PF17297">
    <property type="entry name" value="PEPCK_N"/>
    <property type="match status" value="1"/>
</dbReference>
<dbReference type="GO" id="GO:0042594">
    <property type="term" value="P:response to starvation"/>
    <property type="evidence" value="ECO:0007669"/>
    <property type="project" value="TreeGrafter"/>
</dbReference>
<keyword evidence="10" id="KW-0456">Lyase</keyword>
<dbReference type="GO" id="GO:0006094">
    <property type="term" value="P:gluconeogenesis"/>
    <property type="evidence" value="ECO:0007669"/>
    <property type="project" value="InterPro"/>
</dbReference>
<dbReference type="PANTHER" id="PTHR11561">
    <property type="entry name" value="PHOSPHOENOLPYRUVATE CARBOXYKINASE"/>
    <property type="match status" value="1"/>
</dbReference>
<evidence type="ECO:0000313" key="13">
    <source>
        <dbReference type="EMBL" id="ESO98229.1"/>
    </source>
</evidence>
<dbReference type="GO" id="GO:0005829">
    <property type="term" value="C:cytosol"/>
    <property type="evidence" value="ECO:0007669"/>
    <property type="project" value="TreeGrafter"/>
</dbReference>
<dbReference type="OrthoDB" id="5841594at2759"/>
<gene>
    <name evidence="13" type="ORF">LOTGIDRAFT_178121</name>
</gene>
<keyword evidence="5" id="KW-0479">Metal-binding</keyword>
<dbReference type="EC" id="4.1.1.32" evidence="4"/>
<dbReference type="InterPro" id="IPR008210">
    <property type="entry name" value="PEP_carboxykinase_N"/>
</dbReference>
<dbReference type="GO" id="GO:0005525">
    <property type="term" value="F:GTP binding"/>
    <property type="evidence" value="ECO:0007669"/>
    <property type="project" value="UniProtKB-KW"/>
</dbReference>
<dbReference type="KEGG" id="lgi:LOTGIDRAFT_178121"/>
<dbReference type="AlphaFoldDB" id="V4C8Z8"/>
<evidence type="ECO:0000256" key="7">
    <source>
        <dbReference type="ARBA" id="ARBA00022793"/>
    </source>
</evidence>
<evidence type="ECO:0000313" key="14">
    <source>
        <dbReference type="Proteomes" id="UP000030746"/>
    </source>
</evidence>
<dbReference type="Gene3D" id="3.90.228.20">
    <property type="match status" value="1"/>
</dbReference>
<dbReference type="HOGENOM" id="CLU_028872_1_1_1"/>
<dbReference type="EMBL" id="KB201262">
    <property type="protein sequence ID" value="ESO98229.1"/>
    <property type="molecule type" value="Genomic_DNA"/>
</dbReference>
<dbReference type="FunFam" id="3.40.449.10:FF:000003">
    <property type="entry name" value="Phosphoenolpyruvate carboxykinase, cytosolic [GTP]"/>
    <property type="match status" value="1"/>
</dbReference>
<dbReference type="PIRSF" id="PIRSF001348">
    <property type="entry name" value="PEP_carboxykinase_GTP"/>
    <property type="match status" value="1"/>
</dbReference>
<evidence type="ECO:0000256" key="8">
    <source>
        <dbReference type="ARBA" id="ARBA00023134"/>
    </source>
</evidence>
<evidence type="ECO:0000256" key="4">
    <source>
        <dbReference type="ARBA" id="ARBA00012306"/>
    </source>
</evidence>
<evidence type="ECO:0000259" key="12">
    <source>
        <dbReference type="Pfam" id="PF17297"/>
    </source>
</evidence>
<dbReference type="SUPFAM" id="SSF53795">
    <property type="entry name" value="PEP carboxykinase-like"/>
    <property type="match status" value="1"/>
</dbReference>
<evidence type="ECO:0000256" key="1">
    <source>
        <dbReference type="ARBA" id="ARBA00001936"/>
    </source>
</evidence>
<organism evidence="13 14">
    <name type="scientific">Lottia gigantea</name>
    <name type="common">Giant owl limpet</name>
    <dbReference type="NCBI Taxonomy" id="225164"/>
    <lineage>
        <taxon>Eukaryota</taxon>
        <taxon>Metazoa</taxon>
        <taxon>Spiralia</taxon>
        <taxon>Lophotrochozoa</taxon>
        <taxon>Mollusca</taxon>
        <taxon>Gastropoda</taxon>
        <taxon>Patellogastropoda</taxon>
        <taxon>Lottioidea</taxon>
        <taxon>Lottiidae</taxon>
        <taxon>Lottia</taxon>
    </lineage>
</organism>
<dbReference type="GO" id="GO:0030145">
    <property type="term" value="F:manganese ion binding"/>
    <property type="evidence" value="ECO:0007669"/>
    <property type="project" value="TreeGrafter"/>
</dbReference>
<protein>
    <recommendedName>
        <fullName evidence="4">phosphoenolpyruvate carboxykinase (GTP)</fullName>
        <ecNumber evidence="4">4.1.1.32</ecNumber>
    </recommendedName>
</protein>
<comment type="similarity">
    <text evidence="2">Belongs to the phosphoenolpyruvate carboxykinase [GTP] family.</text>
</comment>
<dbReference type="GO" id="GO:0033993">
    <property type="term" value="P:response to lipid"/>
    <property type="evidence" value="ECO:0007669"/>
    <property type="project" value="TreeGrafter"/>
</dbReference>
<name>V4C8Z8_LOTGI</name>
<sequence>MSQLPEKVFNYVEENINLCKPDSVHICDGSQMENDILLYQLQKDGILKKLPKYKNCWLAKTDPADVARVERLTYISTELKRDTIPTPKTGVASQLGNWMSPADMEEQLFMRFPECMKGRTMYVIPFSMGPIGSPLSKIGIQCTDSPYVVASMNIMTRMGVKVLDSLKDGDFVKCLHSVGRPLPLTAPLHNNWPCDPKNTLVAHFQERNEICSFGSGYGGNSLLGKKCFALRIGSKLAQREGWFAEHMLILGLENSKGEKKYIAAAFPSACGKTNLAMMTPLLPGYKVTCVGDDIAWMRFDENGQLRAINPENGFFGVAPGTSNKTNPCAMDTIQTNTIFTNVAETSDGGVFWEGLEKEIDDDVEITSWLGEEHWTKEKSSKTAAHPNSRFCTPASQCPILDKEWECPKGVPIDAIIFGGRRPDGVPLVYEAFNWQHGVFLGASMRSEATAAAEHKAKSLMHDPFAMRPFFGYNFGDYLKHWMSFQDKKNLNLPKIFHVNWFRKNSEGQFLWPGFGENARVLDWIFRRINNEDITQKSPIGLLPKFDSLNLDGLDNPVDLEALFNIPKEFWLDEVKALEKYFEEQVNVDLPPQIREELKKLEERVKNSA</sequence>
<proteinExistence type="inferred from homology"/>
<keyword evidence="8" id="KW-0342">GTP-binding</keyword>
<evidence type="ECO:0000256" key="3">
    <source>
        <dbReference type="ARBA" id="ARBA00011245"/>
    </source>
</evidence>
<dbReference type="InterPro" id="IPR035077">
    <property type="entry name" value="PEP_carboxykinase_GTP_C"/>
</dbReference>
<dbReference type="Gene3D" id="2.170.8.10">
    <property type="entry name" value="Phosphoenolpyruvate Carboxykinase, domain 2"/>
    <property type="match status" value="1"/>
</dbReference>
<evidence type="ECO:0000256" key="6">
    <source>
        <dbReference type="ARBA" id="ARBA00022741"/>
    </source>
</evidence>